<evidence type="ECO:0000256" key="5">
    <source>
        <dbReference type="ARBA" id="ARBA00022801"/>
    </source>
</evidence>
<dbReference type="EC" id="3.2.1.91" evidence="3"/>
<dbReference type="PANTHER" id="PTHR33753:SF2">
    <property type="entry name" value="GLYCOSIDE HYDROLASE FAMILY 7 PROTEIN"/>
    <property type="match status" value="1"/>
</dbReference>
<evidence type="ECO:0000256" key="9">
    <source>
        <dbReference type="ARBA" id="ARBA00023326"/>
    </source>
</evidence>
<dbReference type="EMBL" id="KN823146">
    <property type="protein sequence ID" value="KIO21210.1"/>
    <property type="molecule type" value="Genomic_DNA"/>
</dbReference>
<keyword evidence="9" id="KW-0624">Polysaccharide degradation</keyword>
<keyword evidence="8" id="KW-0326">Glycosidase</keyword>
<evidence type="ECO:0000313" key="10">
    <source>
        <dbReference type="EMBL" id="KIO21210.1"/>
    </source>
</evidence>
<organism evidence="10 11">
    <name type="scientific">Tulasnella calospora MUT 4182</name>
    <dbReference type="NCBI Taxonomy" id="1051891"/>
    <lineage>
        <taxon>Eukaryota</taxon>
        <taxon>Fungi</taxon>
        <taxon>Dikarya</taxon>
        <taxon>Basidiomycota</taxon>
        <taxon>Agaricomycotina</taxon>
        <taxon>Agaricomycetes</taxon>
        <taxon>Cantharellales</taxon>
        <taxon>Tulasnellaceae</taxon>
        <taxon>Tulasnella</taxon>
    </lineage>
</organism>
<evidence type="ECO:0000256" key="8">
    <source>
        <dbReference type="ARBA" id="ARBA00023295"/>
    </source>
</evidence>
<evidence type="ECO:0000256" key="6">
    <source>
        <dbReference type="ARBA" id="ARBA00023001"/>
    </source>
</evidence>
<evidence type="ECO:0000256" key="3">
    <source>
        <dbReference type="ARBA" id="ARBA00012561"/>
    </source>
</evidence>
<reference evidence="10 11" key="1">
    <citation type="submission" date="2014-04" db="EMBL/GenBank/DDBJ databases">
        <authorList>
            <consortium name="DOE Joint Genome Institute"/>
            <person name="Kuo A."/>
            <person name="Girlanda M."/>
            <person name="Perotto S."/>
            <person name="Kohler A."/>
            <person name="Nagy L.G."/>
            <person name="Floudas D."/>
            <person name="Copeland A."/>
            <person name="Barry K.W."/>
            <person name="Cichocki N."/>
            <person name="Veneault-Fourrey C."/>
            <person name="LaButti K."/>
            <person name="Lindquist E.A."/>
            <person name="Lipzen A."/>
            <person name="Lundell T."/>
            <person name="Morin E."/>
            <person name="Murat C."/>
            <person name="Sun H."/>
            <person name="Tunlid A."/>
            <person name="Henrissat B."/>
            <person name="Grigoriev I.V."/>
            <person name="Hibbett D.S."/>
            <person name="Martin F."/>
            <person name="Nordberg H.P."/>
            <person name="Cantor M.N."/>
            <person name="Hua S.X."/>
        </authorList>
    </citation>
    <scope>NUCLEOTIDE SEQUENCE [LARGE SCALE GENOMIC DNA]</scope>
    <source>
        <strain evidence="10 11">MUT 4182</strain>
    </source>
</reference>
<dbReference type="PANTHER" id="PTHR33753">
    <property type="entry name" value="1,4-BETA-D-GLUCAN CELLOBIOHYDROLASE B"/>
    <property type="match status" value="1"/>
</dbReference>
<dbReference type="Gene3D" id="2.70.100.10">
    <property type="entry name" value="Glycoside hydrolase, family 7, domain"/>
    <property type="match status" value="1"/>
</dbReference>
<protein>
    <recommendedName>
        <fullName evidence="3">cellulose 1,4-beta-cellobiosidase (non-reducing end)</fullName>
        <ecNumber evidence="3">3.2.1.91</ecNumber>
    </recommendedName>
</protein>
<dbReference type="GO" id="GO:0030245">
    <property type="term" value="P:cellulose catabolic process"/>
    <property type="evidence" value="ECO:0007669"/>
    <property type="project" value="UniProtKB-KW"/>
</dbReference>
<evidence type="ECO:0000256" key="1">
    <source>
        <dbReference type="ARBA" id="ARBA00001641"/>
    </source>
</evidence>
<keyword evidence="7" id="KW-0119">Carbohydrate metabolism</keyword>
<keyword evidence="5 10" id="KW-0378">Hydrolase</keyword>
<evidence type="ECO:0000256" key="4">
    <source>
        <dbReference type="ARBA" id="ARBA00022729"/>
    </source>
</evidence>
<accession>A0A0C3Q002</accession>
<dbReference type="InterPro" id="IPR013320">
    <property type="entry name" value="ConA-like_dom_sf"/>
</dbReference>
<dbReference type="Pfam" id="PF00840">
    <property type="entry name" value="Glyco_hydro_7"/>
    <property type="match status" value="1"/>
</dbReference>
<dbReference type="InterPro" id="IPR001722">
    <property type="entry name" value="Glyco_hydro_7"/>
</dbReference>
<dbReference type="AlphaFoldDB" id="A0A0C3Q002"/>
<dbReference type="STRING" id="1051891.A0A0C3Q002"/>
<dbReference type="SUPFAM" id="SSF49899">
    <property type="entry name" value="Concanavalin A-like lectins/glucanases"/>
    <property type="match status" value="1"/>
</dbReference>
<comment type="similarity">
    <text evidence="2">Belongs to the glycosyl hydrolase 7 (cellulase C) family.</text>
</comment>
<evidence type="ECO:0000256" key="7">
    <source>
        <dbReference type="ARBA" id="ARBA00023277"/>
    </source>
</evidence>
<proteinExistence type="inferred from homology"/>
<evidence type="ECO:0000313" key="11">
    <source>
        <dbReference type="Proteomes" id="UP000054248"/>
    </source>
</evidence>
<keyword evidence="11" id="KW-1185">Reference proteome</keyword>
<dbReference type="Proteomes" id="UP000054248">
    <property type="component" value="Unassembled WGS sequence"/>
</dbReference>
<keyword evidence="4" id="KW-0732">Signal</keyword>
<dbReference type="GO" id="GO:0016162">
    <property type="term" value="F:cellulose 1,4-beta-cellobiosidase activity"/>
    <property type="evidence" value="ECO:0007669"/>
    <property type="project" value="UniProtKB-EC"/>
</dbReference>
<dbReference type="InterPro" id="IPR037019">
    <property type="entry name" value="Glyco_hydro_7_sf"/>
</dbReference>
<sequence>MTAHPCLNQGRSRCEEDDCGALAPSGTRYDGFCDPDGCDFNPCRMGNPSFYGPGKIADTTKKLTVVTQFITSDGTPSASLVEIRRKYNQNAVPISNPHINIPNISSFDSITSTSCDQQKTVFGDMPSFQAKGGLNAVGEALRRGMVLAFSIYDDQDAHMLWLDSQYPPGANPSLSGVTRGTCATTTGVPADVEAMYPNSSVMISNIKFGPIGSTV</sequence>
<reference evidence="11" key="2">
    <citation type="submission" date="2015-01" db="EMBL/GenBank/DDBJ databases">
        <title>Evolutionary Origins and Diversification of the Mycorrhizal Mutualists.</title>
        <authorList>
            <consortium name="DOE Joint Genome Institute"/>
            <consortium name="Mycorrhizal Genomics Consortium"/>
            <person name="Kohler A."/>
            <person name="Kuo A."/>
            <person name="Nagy L.G."/>
            <person name="Floudas D."/>
            <person name="Copeland A."/>
            <person name="Barry K.W."/>
            <person name="Cichocki N."/>
            <person name="Veneault-Fourrey C."/>
            <person name="LaButti K."/>
            <person name="Lindquist E.A."/>
            <person name="Lipzen A."/>
            <person name="Lundell T."/>
            <person name="Morin E."/>
            <person name="Murat C."/>
            <person name="Riley R."/>
            <person name="Ohm R."/>
            <person name="Sun H."/>
            <person name="Tunlid A."/>
            <person name="Henrissat B."/>
            <person name="Grigoriev I.V."/>
            <person name="Hibbett D.S."/>
            <person name="Martin F."/>
        </authorList>
    </citation>
    <scope>NUCLEOTIDE SEQUENCE [LARGE SCALE GENOMIC DNA]</scope>
    <source>
        <strain evidence="11">MUT 4182</strain>
    </source>
</reference>
<comment type="catalytic activity">
    <reaction evidence="1">
        <text>Hydrolysis of (1-&gt;4)-beta-D-glucosidic linkages in cellulose and cellotetraose, releasing cellobiose from the non-reducing ends of the chains.</text>
        <dbReference type="EC" id="3.2.1.91"/>
    </reaction>
</comment>
<gene>
    <name evidence="10" type="ORF">M407DRAFT_29198</name>
</gene>
<dbReference type="OrthoDB" id="412382at2759"/>
<dbReference type="HOGENOM" id="CLU_020817_2_0_1"/>
<evidence type="ECO:0000256" key="2">
    <source>
        <dbReference type="ARBA" id="ARBA00006044"/>
    </source>
</evidence>
<name>A0A0C3Q002_9AGAM</name>
<keyword evidence="6" id="KW-0136">Cellulose degradation</keyword>